<dbReference type="AlphaFoldDB" id="N9R701"/>
<dbReference type="HOGENOM" id="CLU_176017_0_0_6"/>
<proteinExistence type="predicted"/>
<sequence>MNIREKILFLRGAKLTQGVISQKTGIPQSSVSKIENNTQFNVSYSKGVALDNLVLEVKKQHGAVEAEQCKS</sequence>
<dbReference type="GO" id="GO:0003677">
    <property type="term" value="F:DNA binding"/>
    <property type="evidence" value="ECO:0007669"/>
    <property type="project" value="InterPro"/>
</dbReference>
<dbReference type="InterPro" id="IPR010982">
    <property type="entry name" value="Lambda_DNA-bd_dom_sf"/>
</dbReference>
<reference evidence="1 2" key="1">
    <citation type="submission" date="2013-02" db="EMBL/GenBank/DDBJ databases">
        <title>The Genome Sequence of Acinetobacter sp. NIPH 1859.</title>
        <authorList>
            <consortium name="The Broad Institute Genome Sequencing Platform"/>
            <consortium name="The Broad Institute Genome Sequencing Center for Infectious Disease"/>
            <person name="Cerqueira G."/>
            <person name="Feldgarden M."/>
            <person name="Courvalin P."/>
            <person name="Perichon B."/>
            <person name="Grillot-Courvalin C."/>
            <person name="Clermont D."/>
            <person name="Rocha E."/>
            <person name="Yoon E.-J."/>
            <person name="Nemec A."/>
            <person name="Walker B."/>
            <person name="Young S.K."/>
            <person name="Zeng Q."/>
            <person name="Gargeya S."/>
            <person name="Fitzgerald M."/>
            <person name="Haas B."/>
            <person name="Abouelleil A."/>
            <person name="Alvarado L."/>
            <person name="Arachchi H.M."/>
            <person name="Berlin A.M."/>
            <person name="Chapman S.B."/>
            <person name="Dewar J."/>
            <person name="Goldberg J."/>
            <person name="Griggs A."/>
            <person name="Gujja S."/>
            <person name="Hansen M."/>
            <person name="Howarth C."/>
            <person name="Imamovic A."/>
            <person name="Larimer J."/>
            <person name="McCowan C."/>
            <person name="Murphy C."/>
            <person name="Neiman D."/>
            <person name="Pearson M."/>
            <person name="Priest M."/>
            <person name="Roberts A."/>
            <person name="Saif S."/>
            <person name="Shea T."/>
            <person name="Sisk P."/>
            <person name="Sykes S."/>
            <person name="Wortman J."/>
            <person name="Nusbaum C."/>
            <person name="Birren B."/>
        </authorList>
    </citation>
    <scope>NUCLEOTIDE SEQUENCE [LARGE SCALE GENOMIC DNA]</scope>
    <source>
        <strain evidence="1 2">NIPH 1859</strain>
    </source>
</reference>
<keyword evidence="2" id="KW-1185">Reference proteome</keyword>
<organism evidence="1 2">
    <name type="scientific">Acinetobacter colistiniresistens</name>
    <dbReference type="NCBI Taxonomy" id="280145"/>
    <lineage>
        <taxon>Bacteria</taxon>
        <taxon>Pseudomonadati</taxon>
        <taxon>Pseudomonadota</taxon>
        <taxon>Gammaproteobacteria</taxon>
        <taxon>Moraxellales</taxon>
        <taxon>Moraxellaceae</taxon>
        <taxon>Acinetobacter</taxon>
    </lineage>
</organism>
<dbReference type="SUPFAM" id="SSF47413">
    <property type="entry name" value="lambda repressor-like DNA-binding domains"/>
    <property type="match status" value="1"/>
</dbReference>
<evidence type="ECO:0000313" key="1">
    <source>
        <dbReference type="EMBL" id="ENX34927.1"/>
    </source>
</evidence>
<protein>
    <submittedName>
        <fullName evidence="1">Uncharacterized protein</fullName>
    </submittedName>
</protein>
<dbReference type="PATRIC" id="fig|1217695.3.peg.1525"/>
<dbReference type="OrthoDB" id="6711407at2"/>
<name>N9R701_9GAMM</name>
<dbReference type="Proteomes" id="UP000013009">
    <property type="component" value="Unassembled WGS sequence"/>
</dbReference>
<gene>
    <name evidence="1" type="ORF">F889_01567</name>
</gene>
<comment type="caution">
    <text evidence="1">The sequence shown here is derived from an EMBL/GenBank/DDBJ whole genome shotgun (WGS) entry which is preliminary data.</text>
</comment>
<accession>N9R701</accession>
<evidence type="ECO:0000313" key="2">
    <source>
        <dbReference type="Proteomes" id="UP000013009"/>
    </source>
</evidence>
<dbReference type="EMBL" id="APRZ01000014">
    <property type="protein sequence ID" value="ENX34927.1"/>
    <property type="molecule type" value="Genomic_DNA"/>
</dbReference>
<dbReference type="RefSeq" id="WP_005272346.1">
    <property type="nucleotide sequence ID" value="NZ_KB850194.1"/>
</dbReference>